<gene>
    <name evidence="1" type="ORF">ZEAMMB73_Zm00001d045389</name>
</gene>
<name>A0A1D6NVR9_MAIZE</name>
<reference evidence="1" key="1">
    <citation type="submission" date="2015-12" db="EMBL/GenBank/DDBJ databases">
        <title>Update maize B73 reference genome by single molecule sequencing technologies.</title>
        <authorList>
            <consortium name="Maize Genome Sequencing Project"/>
            <person name="Ware D."/>
        </authorList>
    </citation>
    <scope>NUCLEOTIDE SEQUENCE</scope>
    <source>
        <tissue evidence="1">Seedling</tissue>
    </source>
</reference>
<organism evidence="1">
    <name type="scientific">Zea mays</name>
    <name type="common">Maize</name>
    <dbReference type="NCBI Taxonomy" id="4577"/>
    <lineage>
        <taxon>Eukaryota</taxon>
        <taxon>Viridiplantae</taxon>
        <taxon>Streptophyta</taxon>
        <taxon>Embryophyta</taxon>
        <taxon>Tracheophyta</taxon>
        <taxon>Spermatophyta</taxon>
        <taxon>Magnoliopsida</taxon>
        <taxon>Liliopsida</taxon>
        <taxon>Poales</taxon>
        <taxon>Poaceae</taxon>
        <taxon>PACMAD clade</taxon>
        <taxon>Panicoideae</taxon>
        <taxon>Andropogonodae</taxon>
        <taxon>Andropogoneae</taxon>
        <taxon>Tripsacinae</taxon>
        <taxon>Zea</taxon>
    </lineage>
</organism>
<dbReference type="AlphaFoldDB" id="A0A1D6NVR9"/>
<accession>A0A1D6NVR9</accession>
<sequence length="137" mass="15711">MHRLMLMIQSMISSTSKLTIMKMCQPPKSHLDMARTLKELLLLFCIQKIFSSKEEKGRALKLNNEHGLAQVSCKSTLCILVDPANASYTCAKEALLFTQPQFYNSIRFMDAPEELLLWNMLFVNNIEVDQLSRRAVL</sequence>
<protein>
    <submittedName>
        <fullName evidence="1">Putative pentatricopeptide repeat-containing protein mitochondrial</fullName>
    </submittedName>
</protein>
<evidence type="ECO:0000313" key="1">
    <source>
        <dbReference type="EMBL" id="AQL02206.1"/>
    </source>
</evidence>
<proteinExistence type="predicted"/>
<dbReference type="EMBL" id="CM000785">
    <property type="protein sequence ID" value="AQL02206.1"/>
    <property type="molecule type" value="Genomic_DNA"/>
</dbReference>